<dbReference type="GO" id="GO:0045271">
    <property type="term" value="C:respiratory chain complex I"/>
    <property type="evidence" value="ECO:0007669"/>
    <property type="project" value="InterPro"/>
</dbReference>
<dbReference type="Pfam" id="PF15880">
    <property type="entry name" value="NDUFV3"/>
    <property type="match status" value="1"/>
</dbReference>
<feature type="region of interest" description="Disordered" evidence="1">
    <location>
        <begin position="212"/>
        <end position="261"/>
    </location>
</feature>
<dbReference type="AlphaFoldDB" id="H0Z5Q5"/>
<dbReference type="STRING" id="59729.ENSTGUP00000005901"/>
<feature type="compositionally biased region" description="Low complexity" evidence="1">
    <location>
        <begin position="150"/>
        <end position="159"/>
    </location>
</feature>
<feature type="compositionally biased region" description="Acidic residues" evidence="1">
    <location>
        <begin position="160"/>
        <end position="170"/>
    </location>
</feature>
<evidence type="ECO:0000256" key="1">
    <source>
        <dbReference type="SAM" id="MobiDB-lite"/>
    </source>
</evidence>
<sequence length="423" mass="45304">MAAAAALRGGGRALSRELEARGLCTKPVGTGMAPPKISPGCCLAGSVCAGSQTSSKGGCPSSCLPLPFLPILHLPSGTENSLLLSADKGESISSTTLKEAAKPAEDTGMTMSRKTEVAFPQRGGVASSHEEEKLTTPAAGRGLRKELAEEQTSSSSESDSSSDSEDENVDDSQVAVKTKVEFPRRDAIFSENIAVKASMLAKEKLSQKSLKEYGIKKLPRKPEINVSSVKQVKFSKSSVSQETSKSKGRDPKVKSPPKERKLVLEPHVLKSLDLTNVTHKSDPGEEKSIGTQVAAIQLKASAVTQEDKKQDLLSRGAKEKMKEAQELEAKEVTAPKVEETSGSTVLAMGTTAREETTQESGVQAGESSTIEETGQPAPEEFDNSTYKNLQHHEYHTFTFHDYIAVLAKYRQPQPSSGRPSPRH</sequence>
<protein>
    <submittedName>
        <fullName evidence="2">NADH:ubiquinone oxidoreductase subunit V3</fullName>
    </submittedName>
</protein>
<proteinExistence type="predicted"/>
<dbReference type="PANTHER" id="PTHR17117:SF3">
    <property type="entry name" value="NADH DEHYDROGENASE [UBIQUINONE] FLAVOPROTEIN 3, MITOCHONDRIAL"/>
    <property type="match status" value="1"/>
</dbReference>
<reference evidence="2" key="2">
    <citation type="submission" date="2025-08" db="UniProtKB">
        <authorList>
            <consortium name="Ensembl"/>
        </authorList>
    </citation>
    <scope>IDENTIFICATION</scope>
</reference>
<dbReference type="GO" id="GO:0042775">
    <property type="term" value="P:mitochondrial ATP synthesis coupled electron transport"/>
    <property type="evidence" value="ECO:0007669"/>
    <property type="project" value="TreeGrafter"/>
</dbReference>
<keyword evidence="3" id="KW-1185">Reference proteome</keyword>
<dbReference type="Ensembl" id="ENSTGUT00000005960.2">
    <property type="protein sequence ID" value="ENSTGUP00000005901.2"/>
    <property type="gene ID" value="ENSTGUG00000005743.2"/>
</dbReference>
<dbReference type="OMA" id="PVEKNHG"/>
<dbReference type="PANTHER" id="PTHR17117">
    <property type="entry name" value="NADH-UBIQUINONE OXIDOREDUCTASE"/>
    <property type="match status" value="1"/>
</dbReference>
<gene>
    <name evidence="2" type="primary">NDUFV3</name>
</gene>
<feature type="compositionally biased region" description="Basic and acidic residues" evidence="1">
    <location>
        <begin position="244"/>
        <end position="261"/>
    </location>
</feature>
<reference evidence="2 3" key="1">
    <citation type="journal article" date="2010" name="Nature">
        <title>The genome of a songbird.</title>
        <authorList>
            <person name="Warren W.C."/>
            <person name="Clayton D.F."/>
            <person name="Ellegren H."/>
            <person name="Arnold A.P."/>
            <person name="Hillier L.W."/>
            <person name="Kunstner A."/>
            <person name="Searle S."/>
            <person name="White S."/>
            <person name="Vilella A.J."/>
            <person name="Fairley S."/>
            <person name="Heger A."/>
            <person name="Kong L."/>
            <person name="Ponting C.P."/>
            <person name="Jarvis E.D."/>
            <person name="Mello C.V."/>
            <person name="Minx P."/>
            <person name="Lovell P."/>
            <person name="Velho T.A."/>
            <person name="Ferris M."/>
            <person name="Balakrishnan C.N."/>
            <person name="Sinha S."/>
            <person name="Blatti C."/>
            <person name="London S.E."/>
            <person name="Li Y."/>
            <person name="Lin Y.C."/>
            <person name="George J."/>
            <person name="Sweedler J."/>
            <person name="Southey B."/>
            <person name="Gunaratne P."/>
            <person name="Watson M."/>
            <person name="Nam K."/>
            <person name="Backstrom N."/>
            <person name="Smeds L."/>
            <person name="Nabholz B."/>
            <person name="Itoh Y."/>
            <person name="Whitney O."/>
            <person name="Pfenning A.R."/>
            <person name="Howard J."/>
            <person name="Volker M."/>
            <person name="Skinner B.M."/>
            <person name="Griffin D.K."/>
            <person name="Ye L."/>
            <person name="McLaren W.M."/>
            <person name="Flicek P."/>
            <person name="Quesada V."/>
            <person name="Velasco G."/>
            <person name="Lopez-Otin C."/>
            <person name="Puente X.S."/>
            <person name="Olender T."/>
            <person name="Lancet D."/>
            <person name="Smit A.F."/>
            <person name="Hubley R."/>
            <person name="Konkel M.K."/>
            <person name="Walker J.A."/>
            <person name="Batzer M.A."/>
            <person name="Gu W."/>
            <person name="Pollock D.D."/>
            <person name="Chen L."/>
            <person name="Cheng Z."/>
            <person name="Eichler E.E."/>
            <person name="Stapley J."/>
            <person name="Slate J."/>
            <person name="Ekblom R."/>
            <person name="Birkhead T."/>
            <person name="Burke T."/>
            <person name="Burt D."/>
            <person name="Scharff C."/>
            <person name="Adam I."/>
            <person name="Richard H."/>
            <person name="Sultan M."/>
            <person name="Soldatov A."/>
            <person name="Lehrach H."/>
            <person name="Edwards S.V."/>
            <person name="Yang S.P."/>
            <person name="Li X."/>
            <person name="Graves T."/>
            <person name="Fulton L."/>
            <person name="Nelson J."/>
            <person name="Chinwalla A."/>
            <person name="Hou S."/>
            <person name="Mardis E.R."/>
            <person name="Wilson R.K."/>
        </authorList>
    </citation>
    <scope>NUCLEOTIDE SEQUENCE [LARGE SCALE GENOMIC DNA]</scope>
</reference>
<feature type="region of interest" description="Disordered" evidence="1">
    <location>
        <begin position="93"/>
        <end position="181"/>
    </location>
</feature>
<dbReference type="GeneTree" id="ENSGT00390000012196"/>
<feature type="compositionally biased region" description="Basic and acidic residues" evidence="1">
    <location>
        <begin position="212"/>
        <end position="223"/>
    </location>
</feature>
<feature type="compositionally biased region" description="Basic and acidic residues" evidence="1">
    <location>
        <begin position="317"/>
        <end position="339"/>
    </location>
</feature>
<evidence type="ECO:0000313" key="3">
    <source>
        <dbReference type="Proteomes" id="UP000007754"/>
    </source>
</evidence>
<dbReference type="InParanoid" id="H0Z5Q5"/>
<accession>H0Z5Q5</accession>
<dbReference type="GO" id="GO:0005739">
    <property type="term" value="C:mitochondrion"/>
    <property type="evidence" value="ECO:0007669"/>
    <property type="project" value="InterPro"/>
</dbReference>
<reference evidence="2" key="3">
    <citation type="submission" date="2025-09" db="UniProtKB">
        <authorList>
            <consortium name="Ensembl"/>
        </authorList>
    </citation>
    <scope>IDENTIFICATION</scope>
</reference>
<organism evidence="2 3">
    <name type="scientific">Taeniopygia guttata</name>
    <name type="common">Zebra finch</name>
    <name type="synonym">Poephila guttata</name>
    <dbReference type="NCBI Taxonomy" id="59729"/>
    <lineage>
        <taxon>Eukaryota</taxon>
        <taxon>Metazoa</taxon>
        <taxon>Chordata</taxon>
        <taxon>Craniata</taxon>
        <taxon>Vertebrata</taxon>
        <taxon>Euteleostomi</taxon>
        <taxon>Archelosauria</taxon>
        <taxon>Archosauria</taxon>
        <taxon>Dinosauria</taxon>
        <taxon>Saurischia</taxon>
        <taxon>Theropoda</taxon>
        <taxon>Coelurosauria</taxon>
        <taxon>Aves</taxon>
        <taxon>Neognathae</taxon>
        <taxon>Neoaves</taxon>
        <taxon>Telluraves</taxon>
        <taxon>Australaves</taxon>
        <taxon>Passeriformes</taxon>
        <taxon>Passeroidea</taxon>
        <taxon>Estrildidae</taxon>
        <taxon>Estrildinae</taxon>
        <taxon>Taeniopygia</taxon>
    </lineage>
</organism>
<feature type="compositionally biased region" description="Low complexity" evidence="1">
    <location>
        <begin position="226"/>
        <end position="243"/>
    </location>
</feature>
<dbReference type="InterPro" id="IPR026193">
    <property type="entry name" value="NDUFV3"/>
</dbReference>
<name>H0Z5Q5_TAEGU</name>
<evidence type="ECO:0000313" key="2">
    <source>
        <dbReference type="Ensembl" id="ENSTGUP00000005901.2"/>
    </source>
</evidence>
<feature type="region of interest" description="Disordered" evidence="1">
    <location>
        <begin position="317"/>
        <end position="383"/>
    </location>
</feature>
<dbReference type="Proteomes" id="UP000007754">
    <property type="component" value="Chromosome 1"/>
</dbReference>
<feature type="compositionally biased region" description="Polar residues" evidence="1">
    <location>
        <begin position="358"/>
        <end position="372"/>
    </location>
</feature>
<dbReference type="HOGENOM" id="CLU_076622_0_0_1"/>